<dbReference type="InterPro" id="IPR040633">
    <property type="entry name" value="Gal_mutarotas_3"/>
</dbReference>
<evidence type="ECO:0000313" key="6">
    <source>
        <dbReference type="EMBL" id="KAB7790925.1"/>
    </source>
</evidence>
<keyword evidence="4" id="KW-0732">Signal</keyword>
<proteinExistence type="predicted"/>
<dbReference type="Gene3D" id="1.20.1270.90">
    <property type="entry name" value="AF1782-like"/>
    <property type="match status" value="2"/>
</dbReference>
<keyword evidence="1" id="KW-0175">Coiled coil</keyword>
<dbReference type="SUPFAM" id="SSF49785">
    <property type="entry name" value="Galactose-binding domain-like"/>
    <property type="match status" value="1"/>
</dbReference>
<dbReference type="Pfam" id="PF00754">
    <property type="entry name" value="F5_F8_type_C"/>
    <property type="match status" value="1"/>
</dbReference>
<keyword evidence="3" id="KW-0812">Transmembrane</keyword>
<evidence type="ECO:0000256" key="2">
    <source>
        <dbReference type="SAM" id="MobiDB-lite"/>
    </source>
</evidence>
<dbReference type="InterPro" id="IPR035364">
    <property type="entry name" value="Beta_sandwich_GH101"/>
</dbReference>
<evidence type="ECO:0000256" key="4">
    <source>
        <dbReference type="SAM" id="SignalP"/>
    </source>
</evidence>
<feature type="region of interest" description="Disordered" evidence="2">
    <location>
        <begin position="1824"/>
        <end position="1862"/>
    </location>
</feature>
<dbReference type="Gene3D" id="2.70.98.10">
    <property type="match status" value="1"/>
</dbReference>
<protein>
    <submittedName>
        <fullName evidence="6">Endo-alpha-N-acetylgalactosaminidase</fullName>
    </submittedName>
</protein>
<evidence type="ECO:0000259" key="5">
    <source>
        <dbReference type="PROSITE" id="PS50022"/>
    </source>
</evidence>
<dbReference type="InterPro" id="IPR014718">
    <property type="entry name" value="GH-type_carb-bd"/>
</dbReference>
<dbReference type="GO" id="GO:0030246">
    <property type="term" value="F:carbohydrate binding"/>
    <property type="evidence" value="ECO:0007669"/>
    <property type="project" value="InterPro"/>
</dbReference>
<reference evidence="6 7" key="1">
    <citation type="submission" date="2019-09" db="EMBL/GenBank/DDBJ databases">
        <title>Characterization of the phylogenetic diversity of two novel species belonging to the genus Bifidobacterium: Bifidobacterium cebidarum sp. nov. and Bifidobacterium leontopitheci sp. nov.</title>
        <authorList>
            <person name="Lugli G.A."/>
            <person name="Duranti S."/>
            <person name="Milani C."/>
            <person name="Turroni F."/>
            <person name="Ventura M."/>
        </authorList>
    </citation>
    <scope>NUCLEOTIDE SEQUENCE [LARGE SCALE GENOMIC DNA]</scope>
    <source>
        <strain evidence="6 7">LMG 31471</strain>
    </source>
</reference>
<dbReference type="Pfam" id="PF17451">
    <property type="entry name" value="Glyco_hyd_101C"/>
    <property type="match status" value="1"/>
</dbReference>
<feature type="compositionally biased region" description="Basic and acidic residues" evidence="2">
    <location>
        <begin position="1832"/>
        <end position="1855"/>
    </location>
</feature>
<feature type="domain" description="F5/8 type C" evidence="5">
    <location>
        <begin position="1518"/>
        <end position="1675"/>
    </location>
</feature>
<dbReference type="InterPro" id="IPR000421">
    <property type="entry name" value="FA58C"/>
</dbReference>
<keyword evidence="3" id="KW-1133">Transmembrane helix</keyword>
<dbReference type="Pfam" id="PF12905">
    <property type="entry name" value="Glyco_hydro_101"/>
    <property type="match status" value="1"/>
</dbReference>
<dbReference type="Pfam" id="PF21466">
    <property type="entry name" value="GH101_dom-5"/>
    <property type="match status" value="1"/>
</dbReference>
<dbReference type="Gene3D" id="2.60.40.1180">
    <property type="entry name" value="Golgi alpha-mannosidase II"/>
    <property type="match status" value="1"/>
</dbReference>
<evidence type="ECO:0000313" key="7">
    <source>
        <dbReference type="Proteomes" id="UP000441772"/>
    </source>
</evidence>
<dbReference type="InterPro" id="IPR040502">
    <property type="entry name" value="GH101_dom-6"/>
</dbReference>
<dbReference type="InterPro" id="IPR013784">
    <property type="entry name" value="Carb-bd-like_fold"/>
</dbReference>
<name>A0A6I1GH38_9BIFI</name>
<dbReference type="Gene3D" id="3.20.20.80">
    <property type="entry name" value="Glycosidases"/>
    <property type="match status" value="1"/>
</dbReference>
<accession>A0A6I1GH38</accession>
<gene>
    <name evidence="6" type="ORF">F7D09_0471</name>
</gene>
<dbReference type="PROSITE" id="PS50022">
    <property type="entry name" value="FA58C_3"/>
    <property type="match status" value="1"/>
</dbReference>
<dbReference type="CDD" id="cd14244">
    <property type="entry name" value="GH_101_like"/>
    <property type="match status" value="1"/>
</dbReference>
<dbReference type="Gene3D" id="2.60.120.260">
    <property type="entry name" value="Galactose-binding domain-like"/>
    <property type="match status" value="3"/>
</dbReference>
<dbReference type="Pfam" id="PF20909">
    <property type="entry name" value="SpGH101_helical"/>
    <property type="match status" value="1"/>
</dbReference>
<dbReference type="InterPro" id="IPR049314">
    <property type="entry name" value="GH101_dom-5"/>
</dbReference>
<feature type="coiled-coil region" evidence="1">
    <location>
        <begin position="1440"/>
        <end position="1467"/>
    </location>
</feature>
<keyword evidence="3" id="KW-0472">Membrane</keyword>
<feature type="signal peptide" evidence="4">
    <location>
        <begin position="1"/>
        <end position="30"/>
    </location>
</feature>
<dbReference type="Gene3D" id="1.20.1270.70">
    <property type="entry name" value="Designed single chain three-helix bundle"/>
    <property type="match status" value="2"/>
</dbReference>
<keyword evidence="7" id="KW-1185">Reference proteome</keyword>
<feature type="region of interest" description="Disordered" evidence="2">
    <location>
        <begin position="1534"/>
        <end position="1562"/>
    </location>
</feature>
<dbReference type="Gene3D" id="2.60.40.1120">
    <property type="entry name" value="Carboxypeptidase-like, regulatory domain"/>
    <property type="match status" value="1"/>
</dbReference>
<sequence length="1968" mass="208763">MNPNSPRPRRWLAASLAVALSFGLLGPVGATQAAAARPSAATTAVTAGTGTTTADAAVNGWSLDPATVQGGETLEAGSGAYVSWTHFKSTAANGNAAGNPTADNQYPAIAVYDGTFDFTKPGSLHATIVSPQEATKNRFGFYLGYRGPGDGLFIGYDTEGWFWQKYAGGDGEWLSGTRTAAPGAGVKADVDITWTGTTATLSVDGAKAFDVDYAAMDNLSGTVAMKAGSLKETGDTTDMYIRDFPVADTSEYAVTGMVVDVDGKAVADATVSAGSLTARTGADGAFSLTGLRNGTYTLTVSKDGYEDATREVTVNGGDVTLDARITLNKAAEIETKTLSSADMDVRVRTAFPSVLDYTMKKLDGKVMHGQTKDVRTVAVNGTAIELTDDDVTFRKTGDAAAEYTLHAKDEAKGIDATITVVMAVKANTLSLEVTKVVNHMTDDKTTANVEEHAVETIAFPNQSLVAVRSDQSDPQFTGSVMSTDVSKVGDENLAVTTATSMTDRDYMYAFVSGGGLSAGLWSNSEHDGRTVQATVSGGSRNTRVYATTEKVAGATSLGLASAPWYWHRTVSDTNGARYTIDQEENPKLSVAIAGDENGDGAVNWQDGAIAYRSIMNNPYKADETPERVAWRIAMNFGSQAQNPFLTTLDNVKKVALSTDGLGQSVLLKGYGNEGHDSAHPDYGDINTRAGGAADMNTLMSEGAKYGARFGIHVNASEMYPEAKAFSEDMVNRSGGSLRYGWDWIDQAVGINGVYDLASGMREQRFATLKGKVGDGLDFVYVDIWGSGTSGDEDSWQTQRLVRTINGNGWAVGTEYGAALENDATFQHWSMDLGYGGAANKGQNSQVMRFLRNHQKDSWTGDWPSFGGAANAPLLGGYSMKDFEGWQGRNDYAAYIENLYTHDVSTKFIQHFKVTQWVNSPLDSTSVQDASINNGNEQITLKDDSGNTVVLKRGSNNTADAGYRDRTITLNGKVVASGSVEPGDGSGTGTESYLIPWLWDATTGKRVEADAEKLYHWNTVGGETTWTLPDDWANLKSVKVYQLTDQGKTDEKTVKVTDGKVTLTADAQTPYVVYRGAAKQIKVTWSTGMHVTDAGFNGGAATLKDNWTVAGSGKAEVIGDSNAVLRLTGSVKVSQRMTGLTAGKRYAVYLGVDNRTDGTAKVTVTDGSAVLAENHTGRSIAKNYVKAYAHNTNTVVENGVAGSYFQNMYVWFTAPDSGTATVTMSLADTSTTADAHAYFDDVRILENAYDGAQYNADGSLRKLSNGFEHNAQGLWPFVVSGSEGVEDNRIHLSELHAPFTQAGWETKRMDDVLDGKWSLKVHGLTQKNTLLVQTIPQNVRFEPGETYKVTFTYQSGSAGTYAIAVGDGEFDASRVKLTELGKALGETKTAEFEITGSSSGNSWFGLYSTSTAADTQGVGGYAANLGGYRDLIVDDVTVEHVASASHTKAEAEAKIKELRDTYDGRQAEYGAAAWRVYVNELAEIRALVDKDDAGDADYTAAYNHAVALLAYMADATGDASDDAWDVRRDGSDQLGGYTVSAGSAEATQGGASEGPAELAQDGDAQTRWHTGYSDNAIADGKAWYRFNLAKPTTINGMRYLPRPGAANANGKIKRYRIDLTLADGSTKTVVESGEFSTTTAWQKATFDPVDNVVAVTLTALQTAGQSTAQENRFVSAAELRITTNREVGTTPITVDKSSLQELVEEAGALNEGDYTADSWTTLTAKLAAARKVLDNADADAYDVALAAANLHTAIDGLQSRPDKDTTALRNAVDAAAALKESDYTTQSWSVFAAALAEAKRVLADPDATQADVDAALDALRKAVTGLEAAQTPDPDKPDPDKPDPDKPDPDKPDPDKPSASVDKSVLSATIAKAKAIDPSGYTAKSAAALRSAIAEAQTVLNDANATQSDVDAAVKQLDKAIAALRKANGGGDDQSGGLSKTGADVAVAVMSAMMLAAAGAALMLRRRRR</sequence>
<dbReference type="RefSeq" id="WP_152233846.1">
    <property type="nucleotide sequence ID" value="NZ_JBHSKZ010000029.1"/>
</dbReference>
<dbReference type="InterPro" id="IPR013780">
    <property type="entry name" value="Glyco_hydro_b"/>
</dbReference>
<dbReference type="GO" id="GO:0033926">
    <property type="term" value="F:endo-alpha-N-acetylgalactosaminidase activity"/>
    <property type="evidence" value="ECO:0007669"/>
    <property type="project" value="InterPro"/>
</dbReference>
<feature type="transmembrane region" description="Helical" evidence="3">
    <location>
        <begin position="1944"/>
        <end position="1963"/>
    </location>
</feature>
<comment type="caution">
    <text evidence="6">The sequence shown here is derived from an EMBL/GenBank/DDBJ whole genome shotgun (WGS) entry which is preliminary data.</text>
</comment>
<dbReference type="InterPro" id="IPR025706">
    <property type="entry name" value="Endoa_GalNAc"/>
</dbReference>
<feature type="chain" id="PRO_5039567599" evidence="4">
    <location>
        <begin position="31"/>
        <end position="1968"/>
    </location>
</feature>
<dbReference type="Gene3D" id="2.60.120.870">
    <property type="match status" value="1"/>
</dbReference>
<dbReference type="InterPro" id="IPR048842">
    <property type="entry name" value="GH101_helical"/>
</dbReference>
<dbReference type="InterPro" id="IPR040575">
    <property type="entry name" value="GH101_N"/>
</dbReference>
<dbReference type="Pfam" id="PF18080">
    <property type="entry name" value="Gal_mutarotas_3"/>
    <property type="match status" value="1"/>
</dbReference>
<dbReference type="EMBL" id="WBVT01000005">
    <property type="protein sequence ID" value="KAB7790925.1"/>
    <property type="molecule type" value="Genomic_DNA"/>
</dbReference>
<dbReference type="Pfam" id="PF17995">
    <property type="entry name" value="GH101_N"/>
    <property type="match status" value="1"/>
</dbReference>
<organism evidence="6 7">
    <name type="scientific">Bifidobacterium leontopitheci</name>
    <dbReference type="NCBI Taxonomy" id="2650774"/>
    <lineage>
        <taxon>Bacteria</taxon>
        <taxon>Bacillati</taxon>
        <taxon>Actinomycetota</taxon>
        <taxon>Actinomycetes</taxon>
        <taxon>Bifidobacteriales</taxon>
        <taxon>Bifidobacteriaceae</taxon>
        <taxon>Bifidobacterium</taxon>
    </lineage>
</organism>
<dbReference type="Pfam" id="PF17974">
    <property type="entry name" value="GalBD_like"/>
    <property type="match status" value="1"/>
</dbReference>
<dbReference type="InterPro" id="IPR008979">
    <property type="entry name" value="Galactose-bd-like_sf"/>
</dbReference>
<dbReference type="Proteomes" id="UP000441772">
    <property type="component" value="Unassembled WGS sequence"/>
</dbReference>
<dbReference type="Pfam" id="PF13620">
    <property type="entry name" value="CarboxypepD_reg"/>
    <property type="match status" value="1"/>
</dbReference>
<evidence type="ECO:0000256" key="1">
    <source>
        <dbReference type="SAM" id="Coils"/>
    </source>
</evidence>
<dbReference type="SUPFAM" id="SSF49452">
    <property type="entry name" value="Starch-binding domain-like"/>
    <property type="match status" value="1"/>
</dbReference>
<dbReference type="Pfam" id="PF07554">
    <property type="entry name" value="FIVAR"/>
    <property type="match status" value="3"/>
</dbReference>
<evidence type="ECO:0000256" key="3">
    <source>
        <dbReference type="SAM" id="Phobius"/>
    </source>
</evidence>